<evidence type="ECO:0000256" key="6">
    <source>
        <dbReference type="RuleBase" id="RU362079"/>
    </source>
</evidence>
<dbReference type="RefSeq" id="WP_200086844.1">
    <property type="nucleotide sequence ID" value="NZ_CP054706.1"/>
</dbReference>
<sequence>MDKVFVTGMKFYTYHGVFPEENKLGQRFIVDVVLEADLKEAADRDDIEKSVDYGEVYEVTKQVLEGYTYRLVESIAEEVAAQLLNTFSIVERTTVKVIKPDPPIPGHYDHVAIEIVRSRR</sequence>
<dbReference type="GO" id="GO:0046654">
    <property type="term" value="P:tetrahydrofolate biosynthetic process"/>
    <property type="evidence" value="ECO:0007669"/>
    <property type="project" value="UniProtKB-UniRule"/>
</dbReference>
<evidence type="ECO:0000256" key="2">
    <source>
        <dbReference type="ARBA" id="ARBA00005013"/>
    </source>
</evidence>
<dbReference type="InterPro" id="IPR006156">
    <property type="entry name" value="Dihydroneopterin_aldolase"/>
</dbReference>
<dbReference type="Proteomes" id="UP000595349">
    <property type="component" value="Chromosome"/>
</dbReference>
<proteinExistence type="inferred from homology"/>
<dbReference type="Gene3D" id="3.30.1130.10">
    <property type="match status" value="1"/>
</dbReference>
<dbReference type="KEGG" id="scib:HUG20_00555"/>
<dbReference type="PANTHER" id="PTHR42844:SF1">
    <property type="entry name" value="DIHYDRONEOPTERIN ALDOLASE 1-RELATED"/>
    <property type="match status" value="1"/>
</dbReference>
<dbReference type="SMART" id="SM00905">
    <property type="entry name" value="FolB"/>
    <property type="match status" value="1"/>
</dbReference>
<accession>A0A7T7CE22</accession>
<evidence type="ECO:0000256" key="4">
    <source>
        <dbReference type="ARBA" id="ARBA00022909"/>
    </source>
</evidence>
<dbReference type="UniPathway" id="UPA00077">
    <property type="reaction ID" value="UER00154"/>
</dbReference>
<reference evidence="8 9" key="1">
    <citation type="submission" date="2020-06" db="EMBL/GenBank/DDBJ databases">
        <title>Genomic analysis of Salicibibacter sp. NKC21-4.</title>
        <authorList>
            <person name="Oh Y.J."/>
        </authorList>
    </citation>
    <scope>NUCLEOTIDE SEQUENCE [LARGE SCALE GENOMIC DNA]</scope>
    <source>
        <strain evidence="8 9">NKC21-4</strain>
    </source>
</reference>
<evidence type="ECO:0000256" key="3">
    <source>
        <dbReference type="ARBA" id="ARBA00005708"/>
    </source>
</evidence>
<name>A0A7T7CE22_9BACI</name>
<comment type="catalytic activity">
    <reaction evidence="1 6">
        <text>7,8-dihydroneopterin = 6-hydroxymethyl-7,8-dihydropterin + glycolaldehyde</text>
        <dbReference type="Rhea" id="RHEA:10540"/>
        <dbReference type="ChEBI" id="CHEBI:17001"/>
        <dbReference type="ChEBI" id="CHEBI:17071"/>
        <dbReference type="ChEBI" id="CHEBI:44841"/>
        <dbReference type="EC" id="4.1.2.25"/>
    </reaction>
</comment>
<dbReference type="InterPro" id="IPR043133">
    <property type="entry name" value="GTP-CH-I_C/QueF"/>
</dbReference>
<gene>
    <name evidence="8" type="primary">folB</name>
    <name evidence="8" type="ORF">HUG20_00555</name>
</gene>
<keyword evidence="5 6" id="KW-0456">Lyase</keyword>
<feature type="domain" description="Dihydroneopterin aldolase/epimerase" evidence="7">
    <location>
        <begin position="4"/>
        <end position="117"/>
    </location>
</feature>
<dbReference type="GO" id="GO:0046656">
    <property type="term" value="P:folic acid biosynthetic process"/>
    <property type="evidence" value="ECO:0007669"/>
    <property type="project" value="UniProtKB-UniRule"/>
</dbReference>
<dbReference type="InterPro" id="IPR006157">
    <property type="entry name" value="FolB_dom"/>
</dbReference>
<comment type="similarity">
    <text evidence="3 6">Belongs to the DHNA family.</text>
</comment>
<dbReference type="Pfam" id="PF02152">
    <property type="entry name" value="FolB"/>
    <property type="match status" value="1"/>
</dbReference>
<evidence type="ECO:0000313" key="9">
    <source>
        <dbReference type="Proteomes" id="UP000595349"/>
    </source>
</evidence>
<protein>
    <recommendedName>
        <fullName evidence="6">7,8-dihydroneopterin aldolase</fullName>
        <ecNumber evidence="6">4.1.2.25</ecNumber>
    </recommendedName>
</protein>
<comment type="function">
    <text evidence="6">Catalyzes the conversion of 7,8-dihydroneopterin to 6-hydroxymethyl-7,8-dihydropterin.</text>
</comment>
<dbReference type="GO" id="GO:0005737">
    <property type="term" value="C:cytoplasm"/>
    <property type="evidence" value="ECO:0007669"/>
    <property type="project" value="TreeGrafter"/>
</dbReference>
<keyword evidence="9" id="KW-1185">Reference proteome</keyword>
<dbReference type="FunFam" id="3.30.1130.10:FF:000003">
    <property type="entry name" value="7,8-dihydroneopterin aldolase"/>
    <property type="match status" value="1"/>
</dbReference>
<dbReference type="SUPFAM" id="SSF55620">
    <property type="entry name" value="Tetrahydrobiopterin biosynthesis enzymes-like"/>
    <property type="match status" value="1"/>
</dbReference>
<dbReference type="EMBL" id="CP054706">
    <property type="protein sequence ID" value="QQK78560.1"/>
    <property type="molecule type" value="Genomic_DNA"/>
</dbReference>
<dbReference type="CDD" id="cd00534">
    <property type="entry name" value="DHNA_DHNTPE"/>
    <property type="match status" value="1"/>
</dbReference>
<organism evidence="8 9">
    <name type="scientific">Salicibibacter cibi</name>
    <dbReference type="NCBI Taxonomy" id="2743001"/>
    <lineage>
        <taxon>Bacteria</taxon>
        <taxon>Bacillati</taxon>
        <taxon>Bacillota</taxon>
        <taxon>Bacilli</taxon>
        <taxon>Bacillales</taxon>
        <taxon>Bacillaceae</taxon>
        <taxon>Salicibibacter</taxon>
    </lineage>
</organism>
<dbReference type="GO" id="GO:0004150">
    <property type="term" value="F:dihydroneopterin aldolase activity"/>
    <property type="evidence" value="ECO:0007669"/>
    <property type="project" value="UniProtKB-UniRule"/>
</dbReference>
<dbReference type="AlphaFoldDB" id="A0A7T7CE22"/>
<evidence type="ECO:0000259" key="7">
    <source>
        <dbReference type="SMART" id="SM00905"/>
    </source>
</evidence>
<dbReference type="PANTHER" id="PTHR42844">
    <property type="entry name" value="DIHYDRONEOPTERIN ALDOLASE 1-RELATED"/>
    <property type="match status" value="1"/>
</dbReference>
<keyword evidence="4 6" id="KW-0289">Folate biosynthesis</keyword>
<dbReference type="NCBIfam" id="TIGR00526">
    <property type="entry name" value="folB_dom"/>
    <property type="match status" value="1"/>
</dbReference>
<evidence type="ECO:0000256" key="5">
    <source>
        <dbReference type="ARBA" id="ARBA00023239"/>
    </source>
</evidence>
<evidence type="ECO:0000256" key="1">
    <source>
        <dbReference type="ARBA" id="ARBA00001353"/>
    </source>
</evidence>
<dbReference type="EC" id="4.1.2.25" evidence="6"/>
<dbReference type="NCBIfam" id="TIGR00525">
    <property type="entry name" value="folB"/>
    <property type="match status" value="1"/>
</dbReference>
<evidence type="ECO:0000313" key="8">
    <source>
        <dbReference type="EMBL" id="QQK78560.1"/>
    </source>
</evidence>
<comment type="pathway">
    <text evidence="2 6">Cofactor biosynthesis; tetrahydrofolate biosynthesis; 2-amino-4-hydroxy-6-hydroxymethyl-7,8-dihydropteridine diphosphate from 7,8-dihydroneopterin triphosphate: step 3/4.</text>
</comment>